<dbReference type="GO" id="GO:0005524">
    <property type="term" value="F:ATP binding"/>
    <property type="evidence" value="ECO:0007669"/>
    <property type="project" value="UniProtKB-UniRule"/>
</dbReference>
<feature type="domain" description="C2H2-type" evidence="21">
    <location>
        <begin position="1289"/>
        <end position="1316"/>
    </location>
</feature>
<dbReference type="InterPro" id="IPR036397">
    <property type="entry name" value="RNaseH_sf"/>
</dbReference>
<keyword evidence="24" id="KW-1185">Reference proteome</keyword>
<evidence type="ECO:0000256" key="7">
    <source>
        <dbReference type="ARBA" id="ARBA00022741"/>
    </source>
</evidence>
<dbReference type="SUPFAM" id="SSF57667">
    <property type="entry name" value="beta-beta-alpha zinc fingers"/>
    <property type="match status" value="9"/>
</dbReference>
<feature type="region of interest" description="Disordered" evidence="18">
    <location>
        <begin position="222"/>
        <end position="269"/>
    </location>
</feature>
<dbReference type="SMART" id="SM00746">
    <property type="entry name" value="TRASH"/>
    <property type="match status" value="3"/>
</dbReference>
<dbReference type="InterPro" id="IPR003308">
    <property type="entry name" value="Integrase_Zn-bd_dom_N"/>
</dbReference>
<feature type="domain" description="C2H2-type" evidence="21">
    <location>
        <begin position="1317"/>
        <end position="1344"/>
    </location>
</feature>
<feature type="region of interest" description="Disordered" evidence="18">
    <location>
        <begin position="381"/>
        <end position="423"/>
    </location>
</feature>
<evidence type="ECO:0000259" key="22">
    <source>
        <dbReference type="PROSITE" id="PS50994"/>
    </source>
</evidence>
<dbReference type="OrthoDB" id="9169697at2759"/>
<dbReference type="InterPro" id="IPR017856">
    <property type="entry name" value="Integrase-like_N"/>
</dbReference>
<evidence type="ECO:0000259" key="21">
    <source>
        <dbReference type="PROSITE" id="PS50157"/>
    </source>
</evidence>
<dbReference type="FunFam" id="3.30.160.60:FF:000102">
    <property type="entry name" value="zinc finger protein 850 isoform X1"/>
    <property type="match status" value="1"/>
</dbReference>
<dbReference type="SMART" id="SM00355">
    <property type="entry name" value="ZnF_C2H2"/>
    <property type="match status" value="16"/>
</dbReference>
<feature type="chain" id="PRO_5017934062" description="RNA-directed DNA polymerase" evidence="19">
    <location>
        <begin position="23"/>
        <end position="1368"/>
    </location>
</feature>
<keyword evidence="11" id="KW-0832">Ubl conjugation</keyword>
<dbReference type="FunFam" id="3.30.160.60:FF:000269">
    <property type="entry name" value="Zinc finger protein 287"/>
    <property type="match status" value="1"/>
</dbReference>
<dbReference type="PROSITE" id="PS50011">
    <property type="entry name" value="PROTEIN_KINASE_DOM"/>
    <property type="match status" value="1"/>
</dbReference>
<keyword evidence="10 17" id="KW-0067">ATP-binding</keyword>
<dbReference type="GO" id="GO:0001228">
    <property type="term" value="F:DNA-binding transcription activator activity, RNA polymerase II-specific"/>
    <property type="evidence" value="ECO:0007669"/>
    <property type="project" value="TreeGrafter"/>
</dbReference>
<feature type="domain" description="C2H2-type" evidence="21">
    <location>
        <begin position="983"/>
        <end position="1010"/>
    </location>
</feature>
<feature type="compositionally biased region" description="Polar residues" evidence="18">
    <location>
        <begin position="412"/>
        <end position="423"/>
    </location>
</feature>
<evidence type="ECO:0000256" key="6">
    <source>
        <dbReference type="ARBA" id="ARBA00022737"/>
    </source>
</evidence>
<feature type="domain" description="C2H2-type" evidence="21">
    <location>
        <begin position="843"/>
        <end position="870"/>
    </location>
</feature>
<dbReference type="SUPFAM" id="SSF53098">
    <property type="entry name" value="Ribonuclease H-like"/>
    <property type="match status" value="1"/>
</dbReference>
<evidence type="ECO:0000256" key="5">
    <source>
        <dbReference type="ARBA" id="ARBA00022723"/>
    </source>
</evidence>
<dbReference type="GO" id="GO:0001227">
    <property type="term" value="F:DNA-binding transcription repressor activity, RNA polymerase II-specific"/>
    <property type="evidence" value="ECO:0007669"/>
    <property type="project" value="UniProtKB-ARBA"/>
</dbReference>
<dbReference type="STRING" id="333673.A0A3M0K8G8"/>
<evidence type="ECO:0000256" key="18">
    <source>
        <dbReference type="SAM" id="MobiDB-lite"/>
    </source>
</evidence>
<feature type="domain" description="C2H2-type" evidence="21">
    <location>
        <begin position="1205"/>
        <end position="1232"/>
    </location>
</feature>
<feature type="domain" description="C2H2-type" evidence="21">
    <location>
        <begin position="955"/>
        <end position="982"/>
    </location>
</feature>
<comment type="subcellular location">
    <subcellularLocation>
        <location evidence="1">Nucleus</location>
    </subcellularLocation>
</comment>
<dbReference type="InterPro" id="IPR013087">
    <property type="entry name" value="Znf_C2H2_type"/>
</dbReference>
<dbReference type="PROSITE" id="PS50157">
    <property type="entry name" value="ZINC_FINGER_C2H2_2"/>
    <property type="match status" value="16"/>
</dbReference>
<dbReference type="PROSITE" id="PS00108">
    <property type="entry name" value="PROTEIN_KINASE_ST"/>
    <property type="match status" value="1"/>
</dbReference>
<keyword evidence="15" id="KW-0539">Nucleus</keyword>
<feature type="compositionally biased region" description="Basic residues" evidence="18">
    <location>
        <begin position="790"/>
        <end position="801"/>
    </location>
</feature>
<dbReference type="InterPro" id="IPR000719">
    <property type="entry name" value="Prot_kinase_dom"/>
</dbReference>
<dbReference type="FunFam" id="3.30.160.60:FF:000135">
    <property type="entry name" value="Zinc finger protein 358"/>
    <property type="match status" value="2"/>
</dbReference>
<dbReference type="FunFam" id="3.30.160.60:FF:000358">
    <property type="entry name" value="zinc finger protein 24"/>
    <property type="match status" value="1"/>
</dbReference>
<dbReference type="FunFam" id="3.30.160.60:FF:000478">
    <property type="entry name" value="Zinc finger protein 133"/>
    <property type="match status" value="1"/>
</dbReference>
<dbReference type="PANTHER" id="PTHR24393:SF15">
    <property type="entry name" value="IP01243P-RELATED"/>
    <property type="match status" value="1"/>
</dbReference>
<dbReference type="FunFam" id="3.30.160.60:FF:000200">
    <property type="entry name" value="zinc finger protein 510 isoform X2"/>
    <property type="match status" value="1"/>
</dbReference>
<dbReference type="InterPro" id="IPR036236">
    <property type="entry name" value="Znf_C2H2_sf"/>
</dbReference>
<feature type="domain" description="Protein kinase" evidence="20">
    <location>
        <begin position="532"/>
        <end position="817"/>
    </location>
</feature>
<evidence type="ECO:0000256" key="3">
    <source>
        <dbReference type="ARBA" id="ARBA00012493"/>
    </source>
</evidence>
<feature type="compositionally biased region" description="Basic residues" evidence="18">
    <location>
        <begin position="251"/>
        <end position="264"/>
    </location>
</feature>
<dbReference type="FunFam" id="3.30.160.60:FF:001498">
    <property type="entry name" value="Zinc finger protein 404"/>
    <property type="match status" value="1"/>
</dbReference>
<dbReference type="EC" id="2.7.7.49" evidence="3"/>
<comment type="similarity">
    <text evidence="2">Belongs to the krueppel C2H2-type zinc-finger protein family.</text>
</comment>
<dbReference type="Pfam" id="PF00069">
    <property type="entry name" value="Pkinase"/>
    <property type="match status" value="1"/>
</dbReference>
<dbReference type="InterPro" id="IPR001584">
    <property type="entry name" value="Integrase_cat-core"/>
</dbReference>
<keyword evidence="9" id="KW-0862">Zinc</keyword>
<dbReference type="Proteomes" id="UP000269221">
    <property type="component" value="Unassembled WGS sequence"/>
</dbReference>
<dbReference type="FunFam" id="3.30.160.60:FF:001954">
    <property type="entry name" value="Zinc finger protein 787"/>
    <property type="match status" value="1"/>
</dbReference>
<dbReference type="EMBL" id="QRBI01000115">
    <property type="protein sequence ID" value="RMC09459.1"/>
    <property type="molecule type" value="Genomic_DNA"/>
</dbReference>
<dbReference type="Gene3D" id="3.30.420.10">
    <property type="entry name" value="Ribonuclease H-like superfamily/Ribonuclease H"/>
    <property type="match status" value="1"/>
</dbReference>
<dbReference type="SUPFAM" id="SSF46919">
    <property type="entry name" value="N-terminal Zn binding domain of HIV integrase"/>
    <property type="match status" value="1"/>
</dbReference>
<feature type="domain" description="C2H2-type" evidence="21">
    <location>
        <begin position="1261"/>
        <end position="1288"/>
    </location>
</feature>
<comment type="caution">
    <text evidence="23">The sequence shown here is derived from an EMBL/GenBank/DDBJ whole genome shotgun (WGS) entry which is preliminary data.</text>
</comment>
<dbReference type="Gene3D" id="3.30.200.20">
    <property type="entry name" value="Phosphorylase Kinase, domain 1"/>
    <property type="match status" value="1"/>
</dbReference>
<feature type="domain" description="C2H2-type" evidence="21">
    <location>
        <begin position="1039"/>
        <end position="1066"/>
    </location>
</feature>
<dbReference type="InterPro" id="IPR008271">
    <property type="entry name" value="Ser/Thr_kinase_AS"/>
</dbReference>
<dbReference type="InterPro" id="IPR011017">
    <property type="entry name" value="TRASH_dom"/>
</dbReference>
<dbReference type="Pfam" id="PF02022">
    <property type="entry name" value="Integrase_Zn"/>
    <property type="match status" value="1"/>
</dbReference>
<name>A0A3M0K8G8_HIRRU</name>
<organism evidence="23 24">
    <name type="scientific">Hirundo rustica rustica</name>
    <dbReference type="NCBI Taxonomy" id="333673"/>
    <lineage>
        <taxon>Eukaryota</taxon>
        <taxon>Metazoa</taxon>
        <taxon>Chordata</taxon>
        <taxon>Craniata</taxon>
        <taxon>Vertebrata</taxon>
        <taxon>Euteleostomi</taxon>
        <taxon>Archelosauria</taxon>
        <taxon>Archosauria</taxon>
        <taxon>Dinosauria</taxon>
        <taxon>Saurischia</taxon>
        <taxon>Theropoda</taxon>
        <taxon>Coelurosauria</taxon>
        <taxon>Aves</taxon>
        <taxon>Neognathae</taxon>
        <taxon>Neoaves</taxon>
        <taxon>Telluraves</taxon>
        <taxon>Australaves</taxon>
        <taxon>Passeriformes</taxon>
        <taxon>Sylvioidea</taxon>
        <taxon>Hirundinidae</taxon>
        <taxon>Hirundo</taxon>
    </lineage>
</organism>
<keyword evidence="8 16" id="KW-0863">Zinc-finger</keyword>
<evidence type="ECO:0000256" key="17">
    <source>
        <dbReference type="PROSITE-ProRule" id="PRU10141"/>
    </source>
</evidence>
<dbReference type="PROSITE" id="PS00107">
    <property type="entry name" value="PROTEIN_KINASE_ATP"/>
    <property type="match status" value="1"/>
</dbReference>
<evidence type="ECO:0000256" key="11">
    <source>
        <dbReference type="ARBA" id="ARBA00022843"/>
    </source>
</evidence>
<evidence type="ECO:0000313" key="23">
    <source>
        <dbReference type="EMBL" id="RMC09459.1"/>
    </source>
</evidence>
<evidence type="ECO:0000256" key="19">
    <source>
        <dbReference type="SAM" id="SignalP"/>
    </source>
</evidence>
<feature type="binding site" evidence="17">
    <location>
        <position position="561"/>
    </location>
    <ligand>
        <name>ATP</name>
        <dbReference type="ChEBI" id="CHEBI:30616"/>
    </ligand>
</feature>
<proteinExistence type="inferred from homology"/>
<keyword evidence="5" id="KW-0479">Metal-binding</keyword>
<dbReference type="Pfam" id="PF00096">
    <property type="entry name" value="zf-C2H2"/>
    <property type="match status" value="15"/>
</dbReference>
<evidence type="ECO:0000313" key="24">
    <source>
        <dbReference type="Proteomes" id="UP000269221"/>
    </source>
</evidence>
<dbReference type="InterPro" id="IPR017441">
    <property type="entry name" value="Protein_kinase_ATP_BS"/>
</dbReference>
<dbReference type="GO" id="GO:0004672">
    <property type="term" value="F:protein kinase activity"/>
    <property type="evidence" value="ECO:0007669"/>
    <property type="project" value="InterPro"/>
</dbReference>
<dbReference type="SMART" id="SM00220">
    <property type="entry name" value="S_TKc"/>
    <property type="match status" value="1"/>
</dbReference>
<feature type="compositionally biased region" description="Low complexity" evidence="18">
    <location>
        <begin position="448"/>
        <end position="467"/>
    </location>
</feature>
<dbReference type="Gene3D" id="1.10.510.10">
    <property type="entry name" value="Transferase(Phosphotransferase) domain 1"/>
    <property type="match status" value="1"/>
</dbReference>
<evidence type="ECO:0000256" key="14">
    <source>
        <dbReference type="ARBA" id="ARBA00023163"/>
    </source>
</evidence>
<evidence type="ECO:0000256" key="8">
    <source>
        <dbReference type="ARBA" id="ARBA00022771"/>
    </source>
</evidence>
<dbReference type="GO" id="GO:0008270">
    <property type="term" value="F:zinc ion binding"/>
    <property type="evidence" value="ECO:0007669"/>
    <property type="project" value="UniProtKB-KW"/>
</dbReference>
<keyword evidence="6" id="KW-0677">Repeat</keyword>
<feature type="compositionally biased region" description="Polar residues" evidence="18">
    <location>
        <begin position="386"/>
        <end position="396"/>
    </location>
</feature>
<keyword evidence="4" id="KW-1017">Isopeptide bond</keyword>
<feature type="signal peptide" evidence="19">
    <location>
        <begin position="1"/>
        <end position="22"/>
    </location>
</feature>
<evidence type="ECO:0000256" key="15">
    <source>
        <dbReference type="ARBA" id="ARBA00023242"/>
    </source>
</evidence>
<keyword evidence="12" id="KW-0805">Transcription regulation</keyword>
<feature type="domain" description="C2H2-type" evidence="21">
    <location>
        <begin position="1345"/>
        <end position="1368"/>
    </location>
</feature>
<feature type="domain" description="C2H2-type" evidence="21">
    <location>
        <begin position="871"/>
        <end position="898"/>
    </location>
</feature>
<evidence type="ECO:0000256" key="13">
    <source>
        <dbReference type="ARBA" id="ARBA00023125"/>
    </source>
</evidence>
<feature type="domain" description="C2H2-type" evidence="21">
    <location>
        <begin position="1233"/>
        <end position="1260"/>
    </location>
</feature>
<dbReference type="FunFam" id="3.30.160.60:FF:000690">
    <property type="entry name" value="Zinc finger protein 354C"/>
    <property type="match status" value="2"/>
</dbReference>
<keyword evidence="13" id="KW-0238">DNA-binding</keyword>
<feature type="region of interest" description="Disordered" evidence="18">
    <location>
        <begin position="439"/>
        <end position="468"/>
    </location>
</feature>
<dbReference type="Gene3D" id="1.10.10.200">
    <property type="match status" value="1"/>
</dbReference>
<feature type="domain" description="C2H2-type" evidence="21">
    <location>
        <begin position="1149"/>
        <end position="1176"/>
    </location>
</feature>
<dbReference type="PANTHER" id="PTHR24393">
    <property type="entry name" value="ZINC FINGER PROTEIN"/>
    <property type="match status" value="1"/>
</dbReference>
<dbReference type="Gene3D" id="3.30.160.60">
    <property type="entry name" value="Classic Zinc Finger"/>
    <property type="match status" value="17"/>
</dbReference>
<evidence type="ECO:0000256" key="1">
    <source>
        <dbReference type="ARBA" id="ARBA00004123"/>
    </source>
</evidence>
<dbReference type="FunFam" id="3.30.160.60:FF:002343">
    <property type="entry name" value="Zinc finger protein 33A"/>
    <property type="match status" value="3"/>
</dbReference>
<accession>A0A3M0K8G8</accession>
<evidence type="ECO:0000256" key="16">
    <source>
        <dbReference type="PROSITE-ProRule" id="PRU00042"/>
    </source>
</evidence>
<dbReference type="PROSITE" id="PS00028">
    <property type="entry name" value="ZINC_FINGER_C2H2_1"/>
    <property type="match status" value="15"/>
</dbReference>
<dbReference type="GO" id="GO:0003964">
    <property type="term" value="F:RNA-directed DNA polymerase activity"/>
    <property type="evidence" value="ECO:0007669"/>
    <property type="project" value="UniProtKB-EC"/>
</dbReference>
<evidence type="ECO:0000256" key="12">
    <source>
        <dbReference type="ARBA" id="ARBA00023015"/>
    </source>
</evidence>
<evidence type="ECO:0000256" key="10">
    <source>
        <dbReference type="ARBA" id="ARBA00022840"/>
    </source>
</evidence>
<keyword evidence="7 17" id="KW-0547">Nucleotide-binding</keyword>
<feature type="region of interest" description="Disordered" evidence="18">
    <location>
        <begin position="778"/>
        <end position="805"/>
    </location>
</feature>
<feature type="domain" description="C2H2-type" evidence="21">
    <location>
        <begin position="1011"/>
        <end position="1038"/>
    </location>
</feature>
<dbReference type="Pfam" id="PF00665">
    <property type="entry name" value="rve"/>
    <property type="match status" value="1"/>
</dbReference>
<dbReference type="InterPro" id="IPR012337">
    <property type="entry name" value="RNaseH-like_sf"/>
</dbReference>
<feature type="domain" description="C2H2-type" evidence="21">
    <location>
        <begin position="1177"/>
        <end position="1204"/>
    </location>
</feature>
<gene>
    <name evidence="23" type="ORF">DUI87_13783</name>
</gene>
<sequence length="1368" mass="155585">MLLGLGGFVFGFICLGWGSASAAGEGQSIAWVFPPNAHTLQKQFQLTATEAHEIVELCDDCHALGAPLLAGVNPRGLKALELWQTDVTQVTEFGRLKYVHVTVDTFSSVMWASAHTGEKAHDVIAHWRQAFAVLGIPSAVKTDNGPAYASQQALDSEQQPRAKVRVRNCFAYPDHRIHGHRLSSGSYFQAFFWPCPSSAALVLLLAAVAACWALGHWQPRRRQTRTPKRNNVPRVWPRGSRRNRGAPAAPRRSRPRASPRKRPHAPTSPLDLSCCCRPCVAAAQELQELMLLHWARKGTCVPLYTGMWQALWKELEKLVKPGHLPCCGSFSSSQSLHPSKRLLPATFSIPGRALTLARMAQQRTPAIPAGSSGCQRPSILPGASAISDSLHPSQRLSETRLPTEGAEPVDRSPSSLGLTDFNSMGTTLTLNMARESPEVQMGAQPDAGEPSQEQLAQQQASGSQQLSFHSSQDAVLAVPAVPAGNSLSPVVEMILETPRRILHLQEAAPQQPWTTSKASRGAGQKKELQDLYQRGQQLGSGGFGTVFSGIRLSDGSPVAIKHVARESVLQWVELPDGTHVPMEIVLMEKVRSGCYNIIQLLDWFEQPDGFALVMERPEQSQDLLEFLLERDVLCERMARWIFCQVLEAVRHCTACGVLHRDIKLENLLVEPESGDVKLIDFGCGTFLQEQAYTQFAGTRVYSPPEWICLGYYHGHAATVWSLGVLLYVMVCGSLPFQEDRDIVWQQLFFTRQLSPDKELRMETREDKSPQQNLMEEAVLSGSTAQESNREKKRLRSCRRKDSKPIPGCTEEERTTLFQDGGQTFSQSNTTVQHHIIHTGERPYECPKFGKRFQTRSTLRRHERIHREERPFHCPDCGKGFNRKSNLIRHRRIHTGERPYECPQCGMSFTQSSNLIRHQRIHTQERPYECEQCGKGFSRRSNLIRHENIHAEERPYKCGECGKGFNQRSQLIIHQMIHTGERPYECPECGKRFQTSSDLLKHQRIHTEERPFRCPDCRKGFKHNSTLIRHRRIHTGERPYECPQCGKSFTRDSHLTQHQRSHQQGAEDGDQGEQIPAAEPCGRGCFEQLHGTRSQQGEKAPEILQEEGLQTYPRVQQGGKTHPVPGRWTECQPEQHTVQHQIIHTGERPYECSECGKRFQTSSNLLMHQRIHTEERPFRCPDCRKGFKQNSHLIRHRRIHTGERPYECRECGMSFSQSSNLISHQRIHTREWPYECEQCGKSFRQSSHLIQHQNIHAEERPYKCEECGKGFNCRSQLIIHQMIHTGERPYECPECGKRFQTSSDLLVHQRIHTEERPFRCPDCRKGFKHNSHLIRHRRIHTGERPYECPRCGKSFTQRSHLSQHQRRHQ</sequence>
<dbReference type="SUPFAM" id="SSF56112">
    <property type="entry name" value="Protein kinase-like (PK-like)"/>
    <property type="match status" value="1"/>
</dbReference>
<feature type="domain" description="Integrase catalytic" evidence="22">
    <location>
        <begin position="70"/>
        <end position="152"/>
    </location>
</feature>
<dbReference type="FunFam" id="3.30.160.60:FF:000176">
    <property type="entry name" value="zinc finger protein 70"/>
    <property type="match status" value="1"/>
</dbReference>
<feature type="domain" description="C2H2-type" evidence="21">
    <location>
        <begin position="899"/>
        <end position="926"/>
    </location>
</feature>
<protein>
    <recommendedName>
        <fullName evidence="3">RNA-directed DNA polymerase</fullName>
        <ecNumber evidence="3">2.7.7.49</ecNumber>
    </recommendedName>
</protein>
<evidence type="ECO:0000256" key="2">
    <source>
        <dbReference type="ARBA" id="ARBA00006991"/>
    </source>
</evidence>
<dbReference type="GO" id="GO:0000978">
    <property type="term" value="F:RNA polymerase II cis-regulatory region sequence-specific DNA binding"/>
    <property type="evidence" value="ECO:0007669"/>
    <property type="project" value="TreeGrafter"/>
</dbReference>
<dbReference type="InterPro" id="IPR011009">
    <property type="entry name" value="Kinase-like_dom_sf"/>
</dbReference>
<keyword evidence="19" id="KW-0732">Signal</keyword>
<dbReference type="FunFam" id="3.30.160.60:FF:000414">
    <property type="entry name" value="Zinc finger protein 398"/>
    <property type="match status" value="1"/>
</dbReference>
<reference evidence="23 24" key="1">
    <citation type="submission" date="2018-07" db="EMBL/GenBank/DDBJ databases">
        <title>A high quality draft genome assembly of the barn swallow (H. rustica rustica).</title>
        <authorList>
            <person name="Formenti G."/>
            <person name="Chiara M."/>
            <person name="Poveda L."/>
            <person name="Francoijs K.-J."/>
            <person name="Bonisoli-Alquati A."/>
            <person name="Canova L."/>
            <person name="Gianfranceschi L."/>
            <person name="Horner D.S."/>
            <person name="Saino N."/>
        </authorList>
    </citation>
    <scope>NUCLEOTIDE SEQUENCE [LARGE SCALE GENOMIC DNA]</scope>
    <source>
        <strain evidence="23">Chelidonia</strain>
        <tissue evidence="23">Blood</tissue>
    </source>
</reference>
<feature type="region of interest" description="Disordered" evidence="18">
    <location>
        <begin position="1050"/>
        <end position="1076"/>
    </location>
</feature>
<dbReference type="GO" id="GO:0015074">
    <property type="term" value="P:DNA integration"/>
    <property type="evidence" value="ECO:0007669"/>
    <property type="project" value="InterPro"/>
</dbReference>
<dbReference type="GO" id="GO:0005654">
    <property type="term" value="C:nucleoplasm"/>
    <property type="evidence" value="ECO:0007669"/>
    <property type="project" value="UniProtKB-ARBA"/>
</dbReference>
<keyword evidence="14" id="KW-0804">Transcription</keyword>
<evidence type="ECO:0000256" key="4">
    <source>
        <dbReference type="ARBA" id="ARBA00022499"/>
    </source>
</evidence>
<feature type="domain" description="C2H2-type" evidence="21">
    <location>
        <begin position="927"/>
        <end position="954"/>
    </location>
</feature>
<evidence type="ECO:0000256" key="9">
    <source>
        <dbReference type="ARBA" id="ARBA00022833"/>
    </source>
</evidence>
<dbReference type="PROSITE" id="PS50994">
    <property type="entry name" value="INTEGRASE"/>
    <property type="match status" value="1"/>
</dbReference>
<evidence type="ECO:0000259" key="20">
    <source>
        <dbReference type="PROSITE" id="PS50011"/>
    </source>
</evidence>